<proteinExistence type="predicted"/>
<dbReference type="EMBL" id="JEMT01016181">
    <property type="protein sequence ID" value="EXX71276.1"/>
    <property type="molecule type" value="Genomic_DNA"/>
</dbReference>
<gene>
    <name evidence="1" type="ORF">RirG_079930</name>
</gene>
<keyword evidence="2" id="KW-1185">Reference proteome</keyword>
<organism evidence="1 2">
    <name type="scientific">Rhizophagus irregularis (strain DAOM 197198w)</name>
    <name type="common">Glomus intraradices</name>
    <dbReference type="NCBI Taxonomy" id="1432141"/>
    <lineage>
        <taxon>Eukaryota</taxon>
        <taxon>Fungi</taxon>
        <taxon>Fungi incertae sedis</taxon>
        <taxon>Mucoromycota</taxon>
        <taxon>Glomeromycotina</taxon>
        <taxon>Glomeromycetes</taxon>
        <taxon>Glomerales</taxon>
        <taxon>Glomeraceae</taxon>
        <taxon>Rhizophagus</taxon>
    </lineage>
</organism>
<sequence>MPSKETSNKHDPLEPINQVSSAILLARQQHEDHLRKRAVELEENPDVFITITEKDCLNSIAF</sequence>
<accession>A0A015LFF5</accession>
<dbReference type="HOGENOM" id="CLU_2905352_0_0_1"/>
<reference evidence="1 2" key="1">
    <citation type="submission" date="2014-02" db="EMBL/GenBank/DDBJ databases">
        <title>Single nucleus genome sequencing reveals high similarity among nuclei of an endomycorrhizal fungus.</title>
        <authorList>
            <person name="Lin K."/>
            <person name="Geurts R."/>
            <person name="Zhang Z."/>
            <person name="Limpens E."/>
            <person name="Saunders D.G."/>
            <person name="Mu D."/>
            <person name="Pang E."/>
            <person name="Cao H."/>
            <person name="Cha H."/>
            <person name="Lin T."/>
            <person name="Zhou Q."/>
            <person name="Shang Y."/>
            <person name="Li Y."/>
            <person name="Ivanov S."/>
            <person name="Sharma T."/>
            <person name="Velzen R.V."/>
            <person name="Ruijter N.D."/>
            <person name="Aanen D.K."/>
            <person name="Win J."/>
            <person name="Kamoun S."/>
            <person name="Bisseling T."/>
            <person name="Huang S."/>
        </authorList>
    </citation>
    <scope>NUCLEOTIDE SEQUENCE [LARGE SCALE GENOMIC DNA]</scope>
    <source>
        <strain evidence="2">DAOM197198w</strain>
    </source>
</reference>
<comment type="caution">
    <text evidence="1">The sequence shown here is derived from an EMBL/GenBank/DDBJ whole genome shotgun (WGS) entry which is preliminary data.</text>
</comment>
<dbReference type="Proteomes" id="UP000022910">
    <property type="component" value="Unassembled WGS sequence"/>
</dbReference>
<evidence type="ECO:0000313" key="2">
    <source>
        <dbReference type="Proteomes" id="UP000022910"/>
    </source>
</evidence>
<dbReference type="OrthoDB" id="2423810at2759"/>
<dbReference type="AlphaFoldDB" id="A0A015LFF5"/>
<name>A0A015LFF5_RHIIW</name>
<evidence type="ECO:0000313" key="1">
    <source>
        <dbReference type="EMBL" id="EXX71276.1"/>
    </source>
</evidence>
<protein>
    <submittedName>
        <fullName evidence="1">Uncharacterized protein</fullName>
    </submittedName>
</protein>